<feature type="region of interest" description="Disordered" evidence="1">
    <location>
        <begin position="37"/>
        <end position="66"/>
    </location>
</feature>
<name>A0A8A4XD20_9VIRU</name>
<evidence type="ECO:0000256" key="1">
    <source>
        <dbReference type="SAM" id="MobiDB-lite"/>
    </source>
</evidence>
<sequence length="196" mass="22342">MSDGRVHYDLNKRQWYAVRDKLQKRGLWRYAEKGATKRLKTGQAEKRSADDDPDEGTSAATGAKRQSSKIMELNSASFVLVGHSTNTQEENTQFCNHASILIKGRWGAITHLETVNEVPYLIVKFERFNIGIQRLQQGLGDLACLLKIQRIPQGMEIPEVIQLVQLQETYNIPTILESELEEETTGPGIKRKRYQK</sequence>
<evidence type="ECO:0000313" key="2">
    <source>
        <dbReference type="EMBL" id="QTE03855.1"/>
    </source>
</evidence>
<protein>
    <submittedName>
        <fullName evidence="2">Uncharacterized protein</fullName>
    </submittedName>
</protein>
<organism evidence="2">
    <name type="scientific">Grus japonensis Chaphamaparvovirus</name>
    <dbReference type="NCBI Taxonomy" id="2794490"/>
    <lineage>
        <taxon>Viruses</taxon>
        <taxon>Monodnaviria</taxon>
        <taxon>Shotokuvirae</taxon>
        <taxon>Cossaviricota</taxon>
        <taxon>Quintoviricetes</taxon>
        <taxon>Piccovirales</taxon>
        <taxon>Parvoviridae</taxon>
        <taxon>Hamaparvovirinae</taxon>
        <taxon>Chaphamaparvovirus</taxon>
    </lineage>
</organism>
<reference evidence="2" key="1">
    <citation type="submission" date="2020-09" db="EMBL/GenBank/DDBJ databases">
        <title>Parvovirus dark matter in the feces of wild birds.</title>
        <authorList>
            <person name="Dai Z."/>
            <person name="Yang S."/>
            <person name="Zhang W."/>
        </authorList>
    </citation>
    <scope>NUCLEOTIDE SEQUENCE</scope>
    <source>
        <strain evidence="2">Cra71par018</strain>
    </source>
</reference>
<proteinExistence type="predicted"/>
<dbReference type="EMBL" id="MW046449">
    <property type="protein sequence ID" value="QTE03855.1"/>
    <property type="molecule type" value="Genomic_DNA"/>
</dbReference>
<accession>A0A8A4XD20</accession>